<evidence type="ECO:0000256" key="1">
    <source>
        <dbReference type="SAM" id="Coils"/>
    </source>
</evidence>
<dbReference type="AlphaFoldDB" id="A0A1V5ZLC1"/>
<proteinExistence type="predicted"/>
<sequence>MLRNINYLEAVYKENFNFFPDTIKKIFYKVVGLVKIKNYEAEDYLQEQYNKAKELFPNIDFDEIANRVILNNKQDVVDIVNKSSYSEGFLQNQINKFKAPSQVDRKELFNKVKKGFIPSATFYPTLKLFEQFFKVIEGQINLSQIQLHLSSTEMLTIMSAVFIYLFTKTIKDANELLENKIAKEKSEINNKEKTYKRINKVLDSRLWSQEQMDEWLQQKLWSPEQLDALISEKITNALHEDFQYYTERGFAENINRRLETFYIQLINVKEKSANFALEVVVNILLKMSDEEINLYFKNLPQTNPSINEEVEYNEAIIKSFKELASETFSSLGFFSAFKVWDVVDKIGAHGFNNISMIDKRNLSLYTAIFLGVVGYKIGSNRIREYLELKKEKKQLEIVNKPKEIVNNVDEW</sequence>
<comment type="caution">
    <text evidence="2">The sequence shown here is derived from an EMBL/GenBank/DDBJ whole genome shotgun (WGS) entry which is preliminary data.</text>
</comment>
<keyword evidence="1" id="KW-0175">Coiled coil</keyword>
<organism evidence="2">
    <name type="scientific">candidate division CPR1 bacterium ADurb.Bin160</name>
    <dbReference type="NCBI Taxonomy" id="1852826"/>
    <lineage>
        <taxon>Bacteria</taxon>
        <taxon>candidate division CPR1</taxon>
    </lineage>
</organism>
<feature type="coiled-coil region" evidence="1">
    <location>
        <begin position="167"/>
        <end position="201"/>
    </location>
</feature>
<reference evidence="2" key="1">
    <citation type="submission" date="2017-02" db="EMBL/GenBank/DDBJ databases">
        <title>Delving into the versatile metabolic prowess of the omnipresent phylum Bacteroidetes.</title>
        <authorList>
            <person name="Nobu M.K."/>
            <person name="Mei R."/>
            <person name="Narihiro T."/>
            <person name="Kuroda K."/>
            <person name="Liu W.-T."/>
        </authorList>
    </citation>
    <scope>NUCLEOTIDE SEQUENCE</scope>
    <source>
        <strain evidence="2">ADurb.Bin160</strain>
    </source>
</reference>
<dbReference type="EMBL" id="MWDB01000030">
    <property type="protein sequence ID" value="OQB40852.1"/>
    <property type="molecule type" value="Genomic_DNA"/>
</dbReference>
<gene>
    <name evidence="2" type="ORF">BWY04_01171</name>
</gene>
<name>A0A1V5ZLC1_9BACT</name>
<evidence type="ECO:0000313" key="2">
    <source>
        <dbReference type="EMBL" id="OQB40852.1"/>
    </source>
</evidence>
<dbReference type="Proteomes" id="UP000485621">
    <property type="component" value="Unassembled WGS sequence"/>
</dbReference>
<protein>
    <submittedName>
        <fullName evidence="2">Uncharacterized protein</fullName>
    </submittedName>
</protein>
<accession>A0A1V5ZLC1</accession>